<dbReference type="Pfam" id="PF02518">
    <property type="entry name" value="HATPase_c"/>
    <property type="match status" value="1"/>
</dbReference>
<dbReference type="NCBIfam" id="TIGR00229">
    <property type="entry name" value="sensory_box"/>
    <property type="match status" value="2"/>
</dbReference>
<dbReference type="Gene3D" id="1.10.287.130">
    <property type="match status" value="1"/>
</dbReference>
<dbReference type="RefSeq" id="WP_248207307.1">
    <property type="nucleotide sequence ID" value="NZ_JALNMH010000005.1"/>
</dbReference>
<dbReference type="SUPFAM" id="SSF55785">
    <property type="entry name" value="PYP-like sensor domain (PAS domain)"/>
    <property type="match status" value="3"/>
</dbReference>
<feature type="domain" description="PAS" evidence="7">
    <location>
        <begin position="348"/>
        <end position="419"/>
    </location>
</feature>
<dbReference type="Pfam" id="PF00512">
    <property type="entry name" value="HisKA"/>
    <property type="match status" value="1"/>
</dbReference>
<dbReference type="PROSITE" id="PS50109">
    <property type="entry name" value="HIS_KIN"/>
    <property type="match status" value="1"/>
</dbReference>
<protein>
    <recommendedName>
        <fullName evidence="2">histidine kinase</fullName>
        <ecNumber evidence="2">2.7.13.3</ecNumber>
    </recommendedName>
</protein>
<evidence type="ECO:0000313" key="9">
    <source>
        <dbReference type="EMBL" id="MCK7593566.1"/>
    </source>
</evidence>
<dbReference type="SUPFAM" id="SSF55781">
    <property type="entry name" value="GAF domain-like"/>
    <property type="match status" value="1"/>
</dbReference>
<dbReference type="Gene3D" id="3.30.450.40">
    <property type="match status" value="1"/>
</dbReference>
<evidence type="ECO:0000256" key="3">
    <source>
        <dbReference type="ARBA" id="ARBA00022553"/>
    </source>
</evidence>
<dbReference type="PRINTS" id="PR00344">
    <property type="entry name" value="BCTRLSENSOR"/>
</dbReference>
<name>A0ABT0GGA6_9GAMM</name>
<dbReference type="InterPro" id="IPR000014">
    <property type="entry name" value="PAS"/>
</dbReference>
<dbReference type="InterPro" id="IPR036890">
    <property type="entry name" value="HATPase_C_sf"/>
</dbReference>
<evidence type="ECO:0000313" key="10">
    <source>
        <dbReference type="Proteomes" id="UP001431449"/>
    </source>
</evidence>
<dbReference type="Gene3D" id="3.30.450.20">
    <property type="entry name" value="PAS domain"/>
    <property type="match status" value="3"/>
</dbReference>
<dbReference type="InterPro" id="IPR001610">
    <property type="entry name" value="PAC"/>
</dbReference>
<dbReference type="PANTHER" id="PTHR43304:SF1">
    <property type="entry name" value="PAC DOMAIN-CONTAINING PROTEIN"/>
    <property type="match status" value="1"/>
</dbReference>
<organism evidence="9 10">
    <name type="scientific">Pseudomarimonas salicorniae</name>
    <dbReference type="NCBI Taxonomy" id="2933270"/>
    <lineage>
        <taxon>Bacteria</taxon>
        <taxon>Pseudomonadati</taxon>
        <taxon>Pseudomonadota</taxon>
        <taxon>Gammaproteobacteria</taxon>
        <taxon>Lysobacterales</taxon>
        <taxon>Lysobacteraceae</taxon>
        <taxon>Pseudomarimonas</taxon>
    </lineage>
</organism>
<dbReference type="SMART" id="SM00388">
    <property type="entry name" value="HisKA"/>
    <property type="match status" value="1"/>
</dbReference>
<reference evidence="9" key="1">
    <citation type="submission" date="2022-04" db="EMBL/GenBank/DDBJ databases">
        <title>Lysobacter sp. CAU 1642 isolated from sea sand.</title>
        <authorList>
            <person name="Kim W."/>
        </authorList>
    </citation>
    <scope>NUCLEOTIDE SEQUENCE</scope>
    <source>
        <strain evidence="9">CAU 1642</strain>
    </source>
</reference>
<dbReference type="Proteomes" id="UP001431449">
    <property type="component" value="Unassembled WGS sequence"/>
</dbReference>
<dbReference type="InterPro" id="IPR004358">
    <property type="entry name" value="Sig_transdc_His_kin-like_C"/>
</dbReference>
<feature type="domain" description="PAS" evidence="7">
    <location>
        <begin position="475"/>
        <end position="545"/>
    </location>
</feature>
<dbReference type="SMART" id="SM00091">
    <property type="entry name" value="PAS"/>
    <property type="match status" value="3"/>
</dbReference>
<evidence type="ECO:0000256" key="1">
    <source>
        <dbReference type="ARBA" id="ARBA00000085"/>
    </source>
</evidence>
<dbReference type="Pfam" id="PF08447">
    <property type="entry name" value="PAS_3"/>
    <property type="match status" value="2"/>
</dbReference>
<dbReference type="SMART" id="SM00065">
    <property type="entry name" value="GAF"/>
    <property type="match status" value="1"/>
</dbReference>
<keyword evidence="3" id="KW-0597">Phosphoprotein</keyword>
<dbReference type="InterPro" id="IPR000700">
    <property type="entry name" value="PAS-assoc_C"/>
</dbReference>
<dbReference type="PROSITE" id="PS50113">
    <property type="entry name" value="PAC"/>
    <property type="match status" value="2"/>
</dbReference>
<sequence length="951" mass="104184">MLRASIPVDEGRRLTALRQLRLVDQPEDPGIARLVDLAVELFGTPIAAASLIDIGRQWACAERGLGTRSIPRDISLCGHALLQERPLVIEDARSDPRFADNPLVQGPPHIRGYLGQSVWVQVPSGRHAVGTMAIMDPRPRRFTPREIELLGQLASAFEGVLAARLQTFDLERIEQLSRVSLSAQSTFIDAPDEDLAFDELLSGALALTGCQAGAVLLWQPDLVSQHRLSPRACRGIGWTEPGRLATLANGVAWPVAELNMLLAKLGPALSESRLSVPSAPPLMQLAECSAVLLPLRTLGRPAGALLLVDRRSPMRVDPASLLAPLLPVLAQLLLARRERESSGQVQRTLKRLSRVASETTNGVVITDRLGQTDWVNRAFERISGYALDEIRGQSPGKVLQGPESDRATVARMSAALARGEGFDEEIINYTRQGKPFWLHINCSPLLAENGSLEGFIAIETDITDRKLQALALSRSEARFRGLSDSAPVGIFETDAEGRCVYVNRRWSELAGLSAEQAMGDGWARALHPDDREAVFAEWARSARAGTPFAMDYRFITPFGEVRWLNGRAMPLGSGGPSEGFIGTITDITESRTAEQRLRQAYDLLERSSEAARIGTWEVDLERNIANWSAMTKRIHEVPEDFECEVDRAIEFYTDDWSRELVSESFSRLVADGTPFDIELTLRTARGNVRWVRSIGLAEFDSGRCIRAYGLFQDIDEIKRLERMKQEFVSTVSHELRTPLTSISGSLSVLSSGAVSADSPTARQLLEVGHRNATRLIKLVSDLLDLDKLVAGKMQLDIEASSLTRVVTEAMDALVALAEQKRIRLRRDWPDDLPPALIDSFRTQQVVTNLVGNAIKFSPDDSEVVVRVRPAGQALRLEVIDQGPGIPEEFRSQIFESFAQASGPAASGKGGTGLGLAISRELMARMGGRIGFESEAGQGTTFWAEFPLAGAA</sequence>
<dbReference type="PANTHER" id="PTHR43304">
    <property type="entry name" value="PHYTOCHROME-LIKE PROTEIN CPH1"/>
    <property type="match status" value="1"/>
</dbReference>
<comment type="catalytic activity">
    <reaction evidence="1">
        <text>ATP + protein L-histidine = ADP + protein N-phospho-L-histidine.</text>
        <dbReference type="EC" id="2.7.13.3"/>
    </reaction>
</comment>
<dbReference type="InterPro" id="IPR005467">
    <property type="entry name" value="His_kinase_dom"/>
</dbReference>
<dbReference type="InterPro" id="IPR036097">
    <property type="entry name" value="HisK_dim/P_sf"/>
</dbReference>
<dbReference type="Pfam" id="PF13426">
    <property type="entry name" value="PAS_9"/>
    <property type="match status" value="1"/>
</dbReference>
<dbReference type="InterPro" id="IPR003661">
    <property type="entry name" value="HisK_dim/P_dom"/>
</dbReference>
<proteinExistence type="predicted"/>
<dbReference type="InterPro" id="IPR035965">
    <property type="entry name" value="PAS-like_dom_sf"/>
</dbReference>
<evidence type="ECO:0000256" key="2">
    <source>
        <dbReference type="ARBA" id="ARBA00012438"/>
    </source>
</evidence>
<dbReference type="EC" id="2.7.13.3" evidence="2"/>
<dbReference type="CDD" id="cd00130">
    <property type="entry name" value="PAS"/>
    <property type="match status" value="2"/>
</dbReference>
<evidence type="ECO:0000256" key="4">
    <source>
        <dbReference type="ARBA" id="ARBA00022679"/>
    </source>
</evidence>
<keyword evidence="4" id="KW-0808">Transferase</keyword>
<evidence type="ECO:0000256" key="5">
    <source>
        <dbReference type="ARBA" id="ARBA00022777"/>
    </source>
</evidence>
<dbReference type="InterPro" id="IPR029016">
    <property type="entry name" value="GAF-like_dom_sf"/>
</dbReference>
<dbReference type="SMART" id="SM00086">
    <property type="entry name" value="PAC"/>
    <property type="match status" value="3"/>
</dbReference>
<dbReference type="PROSITE" id="PS50112">
    <property type="entry name" value="PAS"/>
    <property type="match status" value="2"/>
</dbReference>
<keyword evidence="10" id="KW-1185">Reference proteome</keyword>
<comment type="caution">
    <text evidence="9">The sequence shown here is derived from an EMBL/GenBank/DDBJ whole genome shotgun (WGS) entry which is preliminary data.</text>
</comment>
<evidence type="ECO:0000259" key="8">
    <source>
        <dbReference type="PROSITE" id="PS50113"/>
    </source>
</evidence>
<dbReference type="InterPro" id="IPR013655">
    <property type="entry name" value="PAS_fold_3"/>
</dbReference>
<evidence type="ECO:0000259" key="7">
    <source>
        <dbReference type="PROSITE" id="PS50112"/>
    </source>
</evidence>
<dbReference type="InterPro" id="IPR003594">
    <property type="entry name" value="HATPase_dom"/>
</dbReference>
<gene>
    <name evidence="9" type="ORF">M0G41_07785</name>
</gene>
<accession>A0ABT0GGA6</accession>
<dbReference type="Pfam" id="PF01590">
    <property type="entry name" value="GAF"/>
    <property type="match status" value="1"/>
</dbReference>
<dbReference type="EMBL" id="JALNMH010000005">
    <property type="protein sequence ID" value="MCK7593566.1"/>
    <property type="molecule type" value="Genomic_DNA"/>
</dbReference>
<dbReference type="SMART" id="SM00387">
    <property type="entry name" value="HATPase_c"/>
    <property type="match status" value="1"/>
</dbReference>
<dbReference type="Gene3D" id="3.30.565.10">
    <property type="entry name" value="Histidine kinase-like ATPase, C-terminal domain"/>
    <property type="match status" value="1"/>
</dbReference>
<feature type="domain" description="PAC" evidence="8">
    <location>
        <begin position="548"/>
        <end position="599"/>
    </location>
</feature>
<dbReference type="CDD" id="cd00082">
    <property type="entry name" value="HisKA"/>
    <property type="match status" value="1"/>
</dbReference>
<dbReference type="SUPFAM" id="SSF55874">
    <property type="entry name" value="ATPase domain of HSP90 chaperone/DNA topoisomerase II/histidine kinase"/>
    <property type="match status" value="1"/>
</dbReference>
<feature type="domain" description="Histidine kinase" evidence="6">
    <location>
        <begin position="730"/>
        <end position="949"/>
    </location>
</feature>
<evidence type="ECO:0000259" key="6">
    <source>
        <dbReference type="PROSITE" id="PS50109"/>
    </source>
</evidence>
<keyword evidence="5" id="KW-0418">Kinase</keyword>
<dbReference type="SUPFAM" id="SSF47384">
    <property type="entry name" value="Homodimeric domain of signal transducing histidine kinase"/>
    <property type="match status" value="1"/>
</dbReference>
<dbReference type="CDD" id="cd16922">
    <property type="entry name" value="HATPase_EvgS-ArcB-TorS-like"/>
    <property type="match status" value="1"/>
</dbReference>
<dbReference type="InterPro" id="IPR052162">
    <property type="entry name" value="Sensor_kinase/Photoreceptor"/>
</dbReference>
<dbReference type="InterPro" id="IPR003018">
    <property type="entry name" value="GAF"/>
</dbReference>
<feature type="domain" description="PAC" evidence="8">
    <location>
        <begin position="420"/>
        <end position="474"/>
    </location>
</feature>